<dbReference type="GO" id="GO:0005829">
    <property type="term" value="C:cytosol"/>
    <property type="evidence" value="ECO:0007669"/>
    <property type="project" value="UniProtKB-SubCell"/>
</dbReference>
<evidence type="ECO:0000313" key="9">
    <source>
        <dbReference type="EMBL" id="KAH9001219.1"/>
    </source>
</evidence>
<dbReference type="Proteomes" id="UP001201163">
    <property type="component" value="Unassembled WGS sequence"/>
</dbReference>
<dbReference type="PANTHER" id="PTHR45887">
    <property type="entry name" value="TRANSLATION INITIATION FACTOR EIF-2B SUBUNIT EPSILON"/>
    <property type="match status" value="1"/>
</dbReference>
<dbReference type="AlphaFoldDB" id="A0AAD4LVB4"/>
<dbReference type="CDD" id="cd04197">
    <property type="entry name" value="eIF-2B_epsilon_N"/>
    <property type="match status" value="1"/>
</dbReference>
<evidence type="ECO:0000256" key="2">
    <source>
        <dbReference type="ARBA" id="ARBA00007878"/>
    </source>
</evidence>
<keyword evidence="3" id="KW-0963">Cytoplasm</keyword>
<keyword evidence="10" id="KW-1185">Reference proteome</keyword>
<dbReference type="Gene3D" id="1.25.40.180">
    <property type="match status" value="1"/>
</dbReference>
<evidence type="ECO:0000259" key="8">
    <source>
        <dbReference type="PROSITE" id="PS51363"/>
    </source>
</evidence>
<evidence type="ECO:0000256" key="1">
    <source>
        <dbReference type="ARBA" id="ARBA00004514"/>
    </source>
</evidence>
<feature type="region of interest" description="Disordered" evidence="7">
    <location>
        <begin position="412"/>
        <end position="455"/>
    </location>
</feature>
<organism evidence="9 10">
    <name type="scientific">Lactarius akahatsu</name>
    <dbReference type="NCBI Taxonomy" id="416441"/>
    <lineage>
        <taxon>Eukaryota</taxon>
        <taxon>Fungi</taxon>
        <taxon>Dikarya</taxon>
        <taxon>Basidiomycota</taxon>
        <taxon>Agaricomycotina</taxon>
        <taxon>Agaricomycetes</taxon>
        <taxon>Russulales</taxon>
        <taxon>Russulaceae</taxon>
        <taxon>Lactarius</taxon>
    </lineage>
</organism>
<sequence length="682" mass="75552">MPSKPSTSKDIPEEEEAEVLQAVILADSFNKRFKPLTIDRPKCLLPICNTPLLDWTLEGLALAGVQEIFVICRSHPEQVKAAIRNSKWSHPSSGLKIVPVMTAKETFSPGDAMRDIYTHGIITSDFVLVSGDLVSNIRIDEVVRAHKDRRKVNKDAIMTMVVKESGTTHRTRSKGDSAVFVLDQDTSECLHYEPVTGYPPKSIARIPRDILESHPNIEIRNDLLDCSIDVCALEVPSLFQDNFDYGDIRRDFVHGVLTSDLLMKNIYCYVAKEGYAARVQDTRSYDAISKDILSRWTFPLVPDDNLPGGYAYDHLRGNKYIPKDNSVVLSRLGDGAQVVASTLGARCSVGPDTVLRNAYVFDDVTIGPNCVLESCIIGAGVQVGERSRIARGSLLGPGTVLMPFERVSRRKQKSVPVIGEPAEEDDDGDDADADSELEEAEKNQRSISQNLGPGSDAFVWPRRAIARKGDEEGYENELENFNNWRLMRLGDDLTDLLPSVTSLPAASAAATVSAGEQEFQIEVRLSLERAFSEGHSLDNASVELKTLRMASNVPLRRVREAVVAGIVENIPLVEDAVPQRTEINKWVDRWGDLINLIGGVDGVETVSILQYHCASSTRFPLFGQILAALYQNDIVEEEDIQNWHAKPEAKGEGNVQKTWIVGARMIHQLNEQESDDESEDSE</sequence>
<evidence type="ECO:0000256" key="5">
    <source>
        <dbReference type="ARBA" id="ARBA00044345"/>
    </source>
</evidence>
<gene>
    <name evidence="9" type="ORF">EDB92DRAFT_1931794</name>
</gene>
<dbReference type="GO" id="GO:0031369">
    <property type="term" value="F:translation initiation factor binding"/>
    <property type="evidence" value="ECO:0007669"/>
    <property type="project" value="InterPro"/>
</dbReference>
<dbReference type="FunFam" id="3.90.550.10:FF:000066">
    <property type="entry name" value="Translation initiation factor eIF-2B subunit epsilon"/>
    <property type="match status" value="1"/>
</dbReference>
<dbReference type="InterPro" id="IPR044123">
    <property type="entry name" value="W2_eIF2B_epsilon"/>
</dbReference>
<dbReference type="SUPFAM" id="SSF48371">
    <property type="entry name" value="ARM repeat"/>
    <property type="match status" value="1"/>
</dbReference>
<dbReference type="InterPro" id="IPR056764">
    <property type="entry name" value="LbH_EIF2B3/5"/>
</dbReference>
<dbReference type="GO" id="GO:0016740">
    <property type="term" value="F:transferase activity"/>
    <property type="evidence" value="ECO:0007669"/>
    <property type="project" value="UniProtKB-KW"/>
</dbReference>
<dbReference type="InterPro" id="IPR005835">
    <property type="entry name" value="NTP_transferase_dom"/>
</dbReference>
<keyword evidence="9" id="KW-0808">Transferase</keyword>
<protein>
    <recommendedName>
        <fullName evidence="4">Translation initiation factor eIF2B subunit epsilon</fullName>
    </recommendedName>
    <alternativeName>
        <fullName evidence="5">eIF2B GDP-GTP exchange factor subunit epsilon</fullName>
    </alternativeName>
</protein>
<dbReference type="GO" id="GO:0003743">
    <property type="term" value="F:translation initiation factor activity"/>
    <property type="evidence" value="ECO:0007669"/>
    <property type="project" value="TreeGrafter"/>
</dbReference>
<comment type="similarity">
    <text evidence="2">Belongs to the eIF-2B gamma/epsilon subunits family.</text>
</comment>
<dbReference type="Pfam" id="PF00483">
    <property type="entry name" value="NTP_transferase"/>
    <property type="match status" value="1"/>
</dbReference>
<dbReference type="EMBL" id="JAKELL010000001">
    <property type="protein sequence ID" value="KAH9001219.1"/>
    <property type="molecule type" value="Genomic_DNA"/>
</dbReference>
<evidence type="ECO:0000256" key="4">
    <source>
        <dbReference type="ARBA" id="ARBA00044144"/>
    </source>
</evidence>
<feature type="compositionally biased region" description="Acidic residues" evidence="7">
    <location>
        <begin position="421"/>
        <end position="439"/>
    </location>
</feature>
<dbReference type="CDD" id="cd11558">
    <property type="entry name" value="W2_eIF2B_epsilon"/>
    <property type="match status" value="1"/>
</dbReference>
<dbReference type="Gene3D" id="2.160.10.10">
    <property type="entry name" value="Hexapeptide repeat proteins"/>
    <property type="match status" value="1"/>
</dbReference>
<accession>A0AAD4LVB4</accession>
<dbReference type="Pfam" id="PF25084">
    <property type="entry name" value="LbH_EIF2B"/>
    <property type="match status" value="1"/>
</dbReference>
<dbReference type="SUPFAM" id="SSF53448">
    <property type="entry name" value="Nucleotide-diphospho-sugar transferases"/>
    <property type="match status" value="1"/>
</dbReference>
<dbReference type="GO" id="GO:0005085">
    <property type="term" value="F:guanyl-nucleotide exchange factor activity"/>
    <property type="evidence" value="ECO:0007669"/>
    <property type="project" value="InterPro"/>
</dbReference>
<dbReference type="GO" id="GO:0005851">
    <property type="term" value="C:eukaryotic translation initiation factor 2B complex"/>
    <property type="evidence" value="ECO:0007669"/>
    <property type="project" value="TreeGrafter"/>
</dbReference>
<dbReference type="Gene3D" id="3.90.550.10">
    <property type="entry name" value="Spore Coat Polysaccharide Biosynthesis Protein SpsA, Chain A"/>
    <property type="match status" value="1"/>
</dbReference>
<name>A0AAD4LVB4_9AGAM</name>
<dbReference type="InterPro" id="IPR003307">
    <property type="entry name" value="W2_domain"/>
</dbReference>
<dbReference type="PROSITE" id="PS51363">
    <property type="entry name" value="W2"/>
    <property type="match status" value="1"/>
</dbReference>
<proteinExistence type="inferred from homology"/>
<evidence type="ECO:0000313" key="10">
    <source>
        <dbReference type="Proteomes" id="UP001201163"/>
    </source>
</evidence>
<dbReference type="InterPro" id="IPR051956">
    <property type="entry name" value="eIF2B_epsilon"/>
</dbReference>
<comment type="caution">
    <text evidence="9">The sequence shown here is derived from an EMBL/GenBank/DDBJ whole genome shotgun (WGS) entry which is preliminary data.</text>
</comment>
<comment type="subunit">
    <text evidence="6">Component of the translation initiation factor 2B (eIF2B) complex which is a heterodecamer of two sets of five different subunits: alpha, beta, gamma, delta and epsilon. Subunits alpha, beta and delta comprise a regulatory subcomplex and subunits epsilon and gamma comprise a catalytic subcomplex. Within the complex, the hexameric regulatory complex resides at the center, with the two heterodimeric catalytic subcomplexes bound on opposite sides.</text>
</comment>
<evidence type="ECO:0000256" key="3">
    <source>
        <dbReference type="ARBA" id="ARBA00022490"/>
    </source>
</evidence>
<evidence type="ECO:0000256" key="6">
    <source>
        <dbReference type="ARBA" id="ARBA00046432"/>
    </source>
</evidence>
<dbReference type="PANTHER" id="PTHR45887:SF1">
    <property type="entry name" value="TRANSLATION INITIATION FACTOR EIF-2B SUBUNIT EPSILON"/>
    <property type="match status" value="1"/>
</dbReference>
<dbReference type="InterPro" id="IPR035543">
    <property type="entry name" value="eIF-2B_epsilon_N"/>
</dbReference>
<dbReference type="Pfam" id="PF02020">
    <property type="entry name" value="W2"/>
    <property type="match status" value="1"/>
</dbReference>
<reference evidence="9" key="1">
    <citation type="submission" date="2022-01" db="EMBL/GenBank/DDBJ databases">
        <title>Comparative genomics reveals a dynamic genome evolution in the ectomycorrhizal milk-cap (Lactarius) mushrooms.</title>
        <authorList>
            <consortium name="DOE Joint Genome Institute"/>
            <person name="Lebreton A."/>
            <person name="Tang N."/>
            <person name="Kuo A."/>
            <person name="LaButti K."/>
            <person name="Drula E."/>
            <person name="Barry K."/>
            <person name="Clum A."/>
            <person name="Lipzen A."/>
            <person name="Mousain D."/>
            <person name="Ng V."/>
            <person name="Wang R."/>
            <person name="Wang X."/>
            <person name="Dai Y."/>
            <person name="Henrissat B."/>
            <person name="Grigoriev I.V."/>
            <person name="Guerin-Laguette A."/>
            <person name="Yu F."/>
            <person name="Martin F.M."/>
        </authorList>
    </citation>
    <scope>NUCLEOTIDE SEQUENCE</scope>
    <source>
        <strain evidence="9">QP</strain>
    </source>
</reference>
<feature type="domain" description="W2" evidence="8">
    <location>
        <begin position="513"/>
        <end position="679"/>
    </location>
</feature>
<dbReference type="InterPro" id="IPR029044">
    <property type="entry name" value="Nucleotide-diphossugar_trans"/>
</dbReference>
<evidence type="ECO:0000256" key="7">
    <source>
        <dbReference type="SAM" id="MobiDB-lite"/>
    </source>
</evidence>
<comment type="subcellular location">
    <subcellularLocation>
        <location evidence="1">Cytoplasm</location>
        <location evidence="1">Cytosol</location>
    </subcellularLocation>
</comment>
<dbReference type="InterPro" id="IPR016024">
    <property type="entry name" value="ARM-type_fold"/>
</dbReference>